<keyword evidence="11" id="KW-0449">Lipoprotein</keyword>
<dbReference type="PANTHER" id="PTHR35869:SF1">
    <property type="entry name" value="OUTER-MEMBRANE LIPOPROTEIN CARRIER PROTEIN"/>
    <property type="match status" value="1"/>
</dbReference>
<protein>
    <recommendedName>
        <fullName evidence="4 10">Outer-membrane lipoprotein carrier protein</fullName>
    </recommendedName>
</protein>
<evidence type="ECO:0000256" key="8">
    <source>
        <dbReference type="ARBA" id="ARBA00022927"/>
    </source>
</evidence>
<keyword evidence="5 10" id="KW-0813">Transport</keyword>
<proteinExistence type="inferred from homology"/>
<evidence type="ECO:0000256" key="3">
    <source>
        <dbReference type="ARBA" id="ARBA00011245"/>
    </source>
</evidence>
<dbReference type="EMBL" id="NEVP01000006">
    <property type="protein sequence ID" value="OZI52231.1"/>
    <property type="molecule type" value="Genomic_DNA"/>
</dbReference>
<comment type="function">
    <text evidence="10">Participates in the translocation of lipoproteins from the inner membrane to the outer membrane. Only forms a complex with a lipoprotein if the residue after the N-terminal Cys is not an aspartate (The Asp acts as a targeting signal to indicate that the lipoprotein should stay in the inner membrane).</text>
</comment>
<dbReference type="InterPro" id="IPR004564">
    <property type="entry name" value="OM_lipoprot_carrier_LolA-like"/>
</dbReference>
<dbReference type="AlphaFoldDB" id="A0A261TSH3"/>
<dbReference type="InterPro" id="IPR029046">
    <property type="entry name" value="LolA/LolB/LppX"/>
</dbReference>
<dbReference type="PANTHER" id="PTHR35869">
    <property type="entry name" value="OUTER-MEMBRANE LIPOPROTEIN CARRIER PROTEIN"/>
    <property type="match status" value="1"/>
</dbReference>
<evidence type="ECO:0000256" key="10">
    <source>
        <dbReference type="HAMAP-Rule" id="MF_00240"/>
    </source>
</evidence>
<keyword evidence="12" id="KW-1185">Reference proteome</keyword>
<feature type="chain" id="PRO_5013407407" description="Outer-membrane lipoprotein carrier protein" evidence="10">
    <location>
        <begin position="29"/>
        <end position="213"/>
    </location>
</feature>
<reference evidence="11 12" key="1">
    <citation type="submission" date="2017-05" db="EMBL/GenBank/DDBJ databases">
        <title>Complete and WGS of Bordetella genogroups.</title>
        <authorList>
            <person name="Spilker T."/>
            <person name="LiPuma J."/>
        </authorList>
    </citation>
    <scope>NUCLEOTIDE SEQUENCE [LARGE SCALE GENOMIC DNA]</scope>
    <source>
        <strain evidence="11 12">AU10456</strain>
    </source>
</reference>
<dbReference type="SUPFAM" id="SSF89392">
    <property type="entry name" value="Prokaryotic lipoproteins and lipoprotein localization factors"/>
    <property type="match status" value="1"/>
</dbReference>
<dbReference type="CDD" id="cd16325">
    <property type="entry name" value="LolA"/>
    <property type="match status" value="1"/>
</dbReference>
<dbReference type="Pfam" id="PF03548">
    <property type="entry name" value="LolA"/>
    <property type="match status" value="1"/>
</dbReference>
<evidence type="ECO:0000256" key="6">
    <source>
        <dbReference type="ARBA" id="ARBA00022729"/>
    </source>
</evidence>
<dbReference type="GO" id="GO:0044874">
    <property type="term" value="P:lipoprotein localization to outer membrane"/>
    <property type="evidence" value="ECO:0007669"/>
    <property type="project" value="UniProtKB-UniRule"/>
</dbReference>
<dbReference type="NCBIfam" id="NF000661">
    <property type="entry name" value="PRK00031.1-3"/>
    <property type="match status" value="1"/>
</dbReference>
<evidence type="ECO:0000256" key="4">
    <source>
        <dbReference type="ARBA" id="ARBA00014035"/>
    </source>
</evidence>
<evidence type="ECO:0000313" key="11">
    <source>
        <dbReference type="EMBL" id="OZI52231.1"/>
    </source>
</evidence>
<organism evidence="11 12">
    <name type="scientific">Bordetella genomosp. 5</name>
    <dbReference type="NCBI Taxonomy" id="1395608"/>
    <lineage>
        <taxon>Bacteria</taxon>
        <taxon>Pseudomonadati</taxon>
        <taxon>Pseudomonadota</taxon>
        <taxon>Betaproteobacteria</taxon>
        <taxon>Burkholderiales</taxon>
        <taxon>Alcaligenaceae</taxon>
        <taxon>Bordetella</taxon>
    </lineage>
</organism>
<evidence type="ECO:0000256" key="5">
    <source>
        <dbReference type="ARBA" id="ARBA00022448"/>
    </source>
</evidence>
<sequence precursor="true">MSAALRGTRFGLAALLASATLLPGVSLAADAQAQLRAFVDTVKTATGNFTQSTVGAQGRTQPAQSGTFAFQRPGKFRWAVKQPYEQLIVSDGKQVYQYDPDLAQVTERKVDQAIGTSPAAILFGSGNLEQAFNVTPMPDRDGMQWLRAKPRNADAGFSQVDIGLKNNLPARVELLDSFGQTTRVELSGIQSNATISADTFAFTAPKGVDVVKM</sequence>
<dbReference type="Gene3D" id="2.50.20.10">
    <property type="entry name" value="Lipoprotein localisation LolA/LolB/LppX"/>
    <property type="match status" value="1"/>
</dbReference>
<dbReference type="InterPro" id="IPR018323">
    <property type="entry name" value="OM_lipoprot_carrier_LolA_Pbac"/>
</dbReference>
<dbReference type="OrthoDB" id="9787361at2"/>
<keyword evidence="6 10" id="KW-0732">Signal</keyword>
<comment type="caution">
    <text evidence="11">The sequence shown here is derived from an EMBL/GenBank/DDBJ whole genome shotgun (WGS) entry which is preliminary data.</text>
</comment>
<evidence type="ECO:0000256" key="2">
    <source>
        <dbReference type="ARBA" id="ARBA00007615"/>
    </source>
</evidence>
<dbReference type="NCBIfam" id="TIGR00547">
    <property type="entry name" value="lolA"/>
    <property type="match status" value="1"/>
</dbReference>
<evidence type="ECO:0000313" key="12">
    <source>
        <dbReference type="Proteomes" id="UP000216913"/>
    </source>
</evidence>
<dbReference type="GO" id="GO:0042953">
    <property type="term" value="P:lipoprotein transport"/>
    <property type="evidence" value="ECO:0007669"/>
    <property type="project" value="InterPro"/>
</dbReference>
<keyword evidence="9 10" id="KW-0143">Chaperone</keyword>
<evidence type="ECO:0000256" key="1">
    <source>
        <dbReference type="ARBA" id="ARBA00004418"/>
    </source>
</evidence>
<evidence type="ECO:0000256" key="9">
    <source>
        <dbReference type="ARBA" id="ARBA00023186"/>
    </source>
</evidence>
<gene>
    <name evidence="10" type="primary">lolA</name>
    <name evidence="11" type="ORF">CAL25_09360</name>
</gene>
<evidence type="ECO:0000256" key="7">
    <source>
        <dbReference type="ARBA" id="ARBA00022764"/>
    </source>
</evidence>
<name>A0A261TSH3_9BORD</name>
<comment type="similarity">
    <text evidence="2 10">Belongs to the LolA family.</text>
</comment>
<dbReference type="GO" id="GO:0030288">
    <property type="term" value="C:outer membrane-bounded periplasmic space"/>
    <property type="evidence" value="ECO:0007669"/>
    <property type="project" value="TreeGrafter"/>
</dbReference>
<feature type="signal peptide" evidence="10">
    <location>
        <begin position="1"/>
        <end position="28"/>
    </location>
</feature>
<keyword evidence="7 10" id="KW-0574">Periplasm</keyword>
<comment type="subunit">
    <text evidence="3 10">Monomer.</text>
</comment>
<dbReference type="Proteomes" id="UP000216913">
    <property type="component" value="Unassembled WGS sequence"/>
</dbReference>
<keyword evidence="8 10" id="KW-0653">Protein transport</keyword>
<comment type="subcellular location">
    <subcellularLocation>
        <location evidence="1 10">Periplasm</location>
    </subcellularLocation>
</comment>
<dbReference type="HAMAP" id="MF_00240">
    <property type="entry name" value="LolA"/>
    <property type="match status" value="1"/>
</dbReference>
<accession>A0A261TSH3</accession>